<dbReference type="InterPro" id="IPR005336">
    <property type="entry name" value="MPC"/>
</dbReference>
<evidence type="ECO:0000256" key="4">
    <source>
        <dbReference type="ARBA" id="ARBA00022692"/>
    </source>
</evidence>
<dbReference type="GO" id="GO:0005743">
    <property type="term" value="C:mitochondrial inner membrane"/>
    <property type="evidence" value="ECO:0007669"/>
    <property type="project" value="UniProtKB-SubCell"/>
</dbReference>
<comment type="subcellular location">
    <subcellularLocation>
        <location evidence="1 9">Mitochondrion inner membrane</location>
        <topology evidence="1 9">Multi-pass membrane protein</topology>
    </subcellularLocation>
</comment>
<evidence type="ECO:0000313" key="10">
    <source>
        <dbReference type="EMBL" id="CAH1400376.1"/>
    </source>
</evidence>
<keyword evidence="4 9" id="KW-0812">Transmembrane</keyword>
<dbReference type="AlphaFoldDB" id="A0A9P0MRF1"/>
<feature type="transmembrane region" description="Helical" evidence="9">
    <location>
        <begin position="21"/>
        <end position="44"/>
    </location>
</feature>
<evidence type="ECO:0000256" key="3">
    <source>
        <dbReference type="ARBA" id="ARBA00022448"/>
    </source>
</evidence>
<keyword evidence="6 9" id="KW-1133">Transmembrane helix</keyword>
<accession>A0A9P0MRF1</accession>
<keyword evidence="11" id="KW-1185">Reference proteome</keyword>
<protein>
    <recommendedName>
        <fullName evidence="9">Mitochondrial pyruvate carrier</fullName>
    </recommendedName>
</protein>
<evidence type="ECO:0000256" key="2">
    <source>
        <dbReference type="ARBA" id="ARBA00006416"/>
    </source>
</evidence>
<evidence type="ECO:0000256" key="6">
    <source>
        <dbReference type="ARBA" id="ARBA00022989"/>
    </source>
</evidence>
<organism evidence="10 11">
    <name type="scientific">Nezara viridula</name>
    <name type="common">Southern green stink bug</name>
    <name type="synonym">Cimex viridulus</name>
    <dbReference type="NCBI Taxonomy" id="85310"/>
    <lineage>
        <taxon>Eukaryota</taxon>
        <taxon>Metazoa</taxon>
        <taxon>Ecdysozoa</taxon>
        <taxon>Arthropoda</taxon>
        <taxon>Hexapoda</taxon>
        <taxon>Insecta</taxon>
        <taxon>Pterygota</taxon>
        <taxon>Neoptera</taxon>
        <taxon>Paraneoptera</taxon>
        <taxon>Hemiptera</taxon>
        <taxon>Heteroptera</taxon>
        <taxon>Panheteroptera</taxon>
        <taxon>Pentatomomorpha</taxon>
        <taxon>Pentatomoidea</taxon>
        <taxon>Pentatomidae</taxon>
        <taxon>Pentatominae</taxon>
        <taxon>Nezara</taxon>
    </lineage>
</organism>
<keyword evidence="8 9" id="KW-0472">Membrane</keyword>
<comment type="function">
    <text evidence="9">Mediates the uptake of pyruvate into mitochondria.</text>
</comment>
<evidence type="ECO:0000256" key="5">
    <source>
        <dbReference type="ARBA" id="ARBA00022792"/>
    </source>
</evidence>
<dbReference type="Pfam" id="PF03650">
    <property type="entry name" value="MPC"/>
    <property type="match status" value="1"/>
</dbReference>
<evidence type="ECO:0000256" key="8">
    <source>
        <dbReference type="ARBA" id="ARBA00023136"/>
    </source>
</evidence>
<evidence type="ECO:0000256" key="1">
    <source>
        <dbReference type="ARBA" id="ARBA00004448"/>
    </source>
</evidence>
<evidence type="ECO:0000256" key="9">
    <source>
        <dbReference type="RuleBase" id="RU363100"/>
    </source>
</evidence>
<dbReference type="Proteomes" id="UP001152798">
    <property type="component" value="Chromosome 4"/>
</dbReference>
<gene>
    <name evidence="10" type="ORF">NEZAVI_LOCUS9632</name>
</gene>
<keyword evidence="7 9" id="KW-0496">Mitochondrion</keyword>
<evidence type="ECO:0000256" key="7">
    <source>
        <dbReference type="ARBA" id="ARBA00023128"/>
    </source>
</evidence>
<dbReference type="PANTHER" id="PTHR14154">
    <property type="entry name" value="UPF0041 BRAIN PROTEIN 44-RELATED"/>
    <property type="match status" value="1"/>
</dbReference>
<keyword evidence="5 9" id="KW-0999">Mitochondrion inner membrane</keyword>
<name>A0A9P0MRF1_NEZVI</name>
<evidence type="ECO:0000313" key="11">
    <source>
        <dbReference type="Proteomes" id="UP001152798"/>
    </source>
</evidence>
<keyword evidence="3 9" id="KW-0813">Transport</keyword>
<feature type="transmembrane region" description="Helical" evidence="9">
    <location>
        <begin position="50"/>
        <end position="70"/>
    </location>
</feature>
<sequence length="114" mass="13204">MGIVGKVIGSMRKKEFRQYLMSTHFWGPVMNWTIPIAAIADIQYKDASIISGKMTSALCIYSLAFMRFAWRVQPRNMLLFACHFTNEIAQVTQGVRFINYHYLSEDKNDESTKK</sequence>
<dbReference type="EMBL" id="OV725080">
    <property type="protein sequence ID" value="CAH1400376.1"/>
    <property type="molecule type" value="Genomic_DNA"/>
</dbReference>
<reference evidence="10" key="1">
    <citation type="submission" date="2022-01" db="EMBL/GenBank/DDBJ databases">
        <authorList>
            <person name="King R."/>
        </authorList>
    </citation>
    <scope>NUCLEOTIDE SEQUENCE</scope>
</reference>
<dbReference type="GO" id="GO:0006850">
    <property type="term" value="P:pyruvate import into mitochondria"/>
    <property type="evidence" value="ECO:0007669"/>
    <property type="project" value="InterPro"/>
</dbReference>
<proteinExistence type="inferred from homology"/>
<comment type="similarity">
    <text evidence="2 9">Belongs to the mitochondrial pyruvate carrier (MPC) (TC 2.A.105) family.</text>
</comment>
<dbReference type="OrthoDB" id="1697690at2759"/>